<feature type="transmembrane region" description="Helical" evidence="8">
    <location>
        <begin position="7"/>
        <end position="27"/>
    </location>
</feature>
<dbReference type="PANTHER" id="PTHR39583:SF2">
    <property type="entry name" value="TYPE II SECRETION SYSTEM PROTEIN J"/>
    <property type="match status" value="1"/>
</dbReference>
<dbReference type="Proteomes" id="UP001056201">
    <property type="component" value="Chromosome 2"/>
</dbReference>
<evidence type="ECO:0000256" key="2">
    <source>
        <dbReference type="ARBA" id="ARBA00022475"/>
    </source>
</evidence>
<keyword evidence="5 8" id="KW-0812">Transmembrane</keyword>
<reference evidence="9" key="1">
    <citation type="submission" date="2022-05" db="EMBL/GenBank/DDBJ databases">
        <title>An RpoN-dependent PEP-CTERM gene is involved in floc formation of an Aquincola tertiaricarbonis strain.</title>
        <authorList>
            <person name="Qiu D."/>
            <person name="Xia M."/>
        </authorList>
    </citation>
    <scope>NUCLEOTIDE SEQUENCE</scope>
    <source>
        <strain evidence="9">RN12</strain>
    </source>
</reference>
<comment type="subcellular location">
    <subcellularLocation>
        <location evidence="1">Cell inner membrane</location>
        <topology evidence="1">Single-pass membrane protein</topology>
    </subcellularLocation>
</comment>
<evidence type="ECO:0000256" key="3">
    <source>
        <dbReference type="ARBA" id="ARBA00022481"/>
    </source>
</evidence>
<gene>
    <name evidence="9" type="ORF">MW290_16695</name>
</gene>
<keyword evidence="10" id="KW-1185">Reference proteome</keyword>
<evidence type="ECO:0000256" key="5">
    <source>
        <dbReference type="ARBA" id="ARBA00022692"/>
    </source>
</evidence>
<organism evidence="9 10">
    <name type="scientific">Aquincola tertiaricarbonis</name>
    <dbReference type="NCBI Taxonomy" id="391953"/>
    <lineage>
        <taxon>Bacteria</taxon>
        <taxon>Pseudomonadati</taxon>
        <taxon>Pseudomonadota</taxon>
        <taxon>Betaproteobacteria</taxon>
        <taxon>Burkholderiales</taxon>
        <taxon>Sphaerotilaceae</taxon>
        <taxon>Aquincola</taxon>
    </lineage>
</organism>
<dbReference type="SUPFAM" id="SSF54523">
    <property type="entry name" value="Pili subunits"/>
    <property type="match status" value="1"/>
</dbReference>
<evidence type="ECO:0000313" key="10">
    <source>
        <dbReference type="Proteomes" id="UP001056201"/>
    </source>
</evidence>
<dbReference type="EMBL" id="CP097636">
    <property type="protein sequence ID" value="URI10631.1"/>
    <property type="molecule type" value="Genomic_DNA"/>
</dbReference>
<evidence type="ECO:0000256" key="4">
    <source>
        <dbReference type="ARBA" id="ARBA00022519"/>
    </source>
</evidence>
<dbReference type="Pfam" id="PF07963">
    <property type="entry name" value="N_methyl"/>
    <property type="match status" value="1"/>
</dbReference>
<evidence type="ECO:0000256" key="6">
    <source>
        <dbReference type="ARBA" id="ARBA00022989"/>
    </source>
</evidence>
<protein>
    <submittedName>
        <fullName evidence="9">Prepilin-type N-terminal cleavage/methylation domain-containing protein</fullName>
    </submittedName>
</protein>
<sequence length="193" mass="21238">MRTQRGFTLVEVLVAMFIMAVMAVMAWQGVDAIARSRTVAKASVDRTLRVGTVMAQWQADLRALYPGTAVPPMLLANQIARLVRTTDDGVQVVAWSVRNGRLLRWASPSTRLVGELQEYWLRSQQLLGTESTQLPMLDGVSSWQTYCSDGSPSLNNCESTQEALPVAVRLVMQFEGENVGTLTRDTALPAAPR</sequence>
<dbReference type="InterPro" id="IPR051621">
    <property type="entry name" value="T2SS_protein_J"/>
</dbReference>
<keyword evidence="3" id="KW-0488">Methylation</keyword>
<evidence type="ECO:0000313" key="9">
    <source>
        <dbReference type="EMBL" id="URI10631.1"/>
    </source>
</evidence>
<evidence type="ECO:0000256" key="1">
    <source>
        <dbReference type="ARBA" id="ARBA00004377"/>
    </source>
</evidence>
<dbReference type="RefSeq" id="WP_250198837.1">
    <property type="nucleotide sequence ID" value="NZ_CP097636.1"/>
</dbReference>
<dbReference type="InterPro" id="IPR045584">
    <property type="entry name" value="Pilin-like"/>
</dbReference>
<keyword evidence="2" id="KW-1003">Cell membrane</keyword>
<accession>A0ABY4SEN8</accession>
<dbReference type="PROSITE" id="PS00409">
    <property type="entry name" value="PROKAR_NTER_METHYL"/>
    <property type="match status" value="1"/>
</dbReference>
<evidence type="ECO:0000256" key="8">
    <source>
        <dbReference type="SAM" id="Phobius"/>
    </source>
</evidence>
<name>A0ABY4SEN8_AQUTE</name>
<proteinExistence type="predicted"/>
<keyword evidence="6 8" id="KW-1133">Transmembrane helix</keyword>
<keyword evidence="4" id="KW-0997">Cell inner membrane</keyword>
<evidence type="ECO:0000256" key="7">
    <source>
        <dbReference type="ARBA" id="ARBA00023136"/>
    </source>
</evidence>
<dbReference type="NCBIfam" id="TIGR02532">
    <property type="entry name" value="IV_pilin_GFxxxE"/>
    <property type="match status" value="1"/>
</dbReference>
<dbReference type="InterPro" id="IPR012902">
    <property type="entry name" value="N_methyl_site"/>
</dbReference>
<dbReference type="PANTHER" id="PTHR39583">
    <property type="entry name" value="TYPE II SECRETION SYSTEM PROTEIN J-RELATED"/>
    <property type="match status" value="1"/>
</dbReference>
<keyword evidence="7 8" id="KW-0472">Membrane</keyword>